<protein>
    <submittedName>
        <fullName evidence="2">Uncharacterized protein</fullName>
    </submittedName>
</protein>
<organism evidence="2">
    <name type="scientific">Siphoviridae sp. ctksc2</name>
    <dbReference type="NCBI Taxonomy" id="2825645"/>
    <lineage>
        <taxon>Viruses</taxon>
        <taxon>Duplodnaviria</taxon>
        <taxon>Heunggongvirae</taxon>
        <taxon>Uroviricota</taxon>
        <taxon>Caudoviricetes</taxon>
    </lineage>
</organism>
<proteinExistence type="predicted"/>
<accession>A0A8S5US13</accession>
<sequence>MRSPRPCRPSRTCNDPCPALTVPKWASNVVHVGHTGTPTQPTPPRTKDREK</sequence>
<evidence type="ECO:0000256" key="1">
    <source>
        <dbReference type="SAM" id="MobiDB-lite"/>
    </source>
</evidence>
<name>A0A8S5US13_9CAUD</name>
<evidence type="ECO:0000313" key="2">
    <source>
        <dbReference type="EMBL" id="DAF97194.1"/>
    </source>
</evidence>
<reference evidence="2" key="1">
    <citation type="journal article" date="2021" name="Proc. Natl. Acad. Sci. U.S.A.">
        <title>A Catalog of Tens of Thousands of Viruses from Human Metagenomes Reveals Hidden Associations with Chronic Diseases.</title>
        <authorList>
            <person name="Tisza M.J."/>
            <person name="Buck C.B."/>
        </authorList>
    </citation>
    <scope>NUCLEOTIDE SEQUENCE</scope>
    <source>
        <strain evidence="2">Ctksc2</strain>
    </source>
</reference>
<dbReference type="EMBL" id="BK016127">
    <property type="protein sequence ID" value="DAF97194.1"/>
    <property type="molecule type" value="Genomic_DNA"/>
</dbReference>
<feature type="region of interest" description="Disordered" evidence="1">
    <location>
        <begin position="29"/>
        <end position="51"/>
    </location>
</feature>